<evidence type="ECO:0000313" key="3">
    <source>
        <dbReference type="EMBL" id="CAD7625772.1"/>
    </source>
</evidence>
<feature type="compositionally biased region" description="Basic and acidic residues" evidence="1">
    <location>
        <begin position="170"/>
        <end position="181"/>
    </location>
</feature>
<name>A0A7R9KM81_9ACAR</name>
<sequence length="288" mass="29798">MIVLSVEIRKPIADRFGKKLIANEGTVGTNEVIIRSKARILRQINPNSPNPGGNSQSGSGVSGGHTMPTTPVTTPLSTTTGSVSNDTTTSMASNTMGTANPGVGAGSADYLTAETQSVTETTTTKSTSSPSVWPVFAISFIFVFSIIVGLIWVLKGFCEIRANEELEETRIGGKTSTEAKRKASKSLIAVKEKGPTGDHKKPVPPTKDKEVTTRSNTQAITTTTEDKSGATKDSTAATIHLKSPKSPDKQSATDKSPVSSQDTSSPAPGGSAPTPANAVPSKPGSKTG</sequence>
<evidence type="ECO:0000256" key="2">
    <source>
        <dbReference type="SAM" id="Phobius"/>
    </source>
</evidence>
<keyword evidence="2" id="KW-0472">Membrane</keyword>
<proteinExistence type="predicted"/>
<feature type="compositionally biased region" description="Polar residues" evidence="1">
    <location>
        <begin position="213"/>
        <end position="223"/>
    </location>
</feature>
<feature type="region of interest" description="Disordered" evidence="1">
    <location>
        <begin position="170"/>
        <end position="288"/>
    </location>
</feature>
<feature type="region of interest" description="Disordered" evidence="1">
    <location>
        <begin position="43"/>
        <end position="107"/>
    </location>
</feature>
<feature type="transmembrane region" description="Helical" evidence="2">
    <location>
        <begin position="132"/>
        <end position="154"/>
    </location>
</feature>
<keyword evidence="2" id="KW-1133">Transmembrane helix</keyword>
<evidence type="ECO:0000256" key="1">
    <source>
        <dbReference type="SAM" id="MobiDB-lite"/>
    </source>
</evidence>
<gene>
    <name evidence="3" type="ORF">OSB1V03_LOCUS6205</name>
</gene>
<feature type="compositionally biased region" description="Low complexity" evidence="1">
    <location>
        <begin position="45"/>
        <end position="90"/>
    </location>
</feature>
<organism evidence="3">
    <name type="scientific">Medioppia subpectinata</name>
    <dbReference type="NCBI Taxonomy" id="1979941"/>
    <lineage>
        <taxon>Eukaryota</taxon>
        <taxon>Metazoa</taxon>
        <taxon>Ecdysozoa</taxon>
        <taxon>Arthropoda</taxon>
        <taxon>Chelicerata</taxon>
        <taxon>Arachnida</taxon>
        <taxon>Acari</taxon>
        <taxon>Acariformes</taxon>
        <taxon>Sarcoptiformes</taxon>
        <taxon>Oribatida</taxon>
        <taxon>Brachypylina</taxon>
        <taxon>Oppioidea</taxon>
        <taxon>Oppiidae</taxon>
        <taxon>Medioppia</taxon>
    </lineage>
</organism>
<dbReference type="EMBL" id="OC857881">
    <property type="protein sequence ID" value="CAD7625772.1"/>
    <property type="molecule type" value="Genomic_DNA"/>
</dbReference>
<protein>
    <submittedName>
        <fullName evidence="3">Uncharacterized protein</fullName>
    </submittedName>
</protein>
<evidence type="ECO:0000313" key="4">
    <source>
        <dbReference type="Proteomes" id="UP000759131"/>
    </source>
</evidence>
<keyword evidence="4" id="KW-1185">Reference proteome</keyword>
<feature type="compositionally biased region" description="Low complexity" evidence="1">
    <location>
        <begin position="263"/>
        <end position="276"/>
    </location>
</feature>
<feature type="compositionally biased region" description="Polar residues" evidence="1">
    <location>
        <begin position="253"/>
        <end position="262"/>
    </location>
</feature>
<dbReference type="EMBL" id="CAJPIZ010003306">
    <property type="protein sequence ID" value="CAG2106202.1"/>
    <property type="molecule type" value="Genomic_DNA"/>
</dbReference>
<accession>A0A7R9KM81</accession>
<feature type="compositionally biased region" description="Basic and acidic residues" evidence="1">
    <location>
        <begin position="190"/>
        <end position="212"/>
    </location>
</feature>
<keyword evidence="2" id="KW-0812">Transmembrane</keyword>
<reference evidence="3" key="1">
    <citation type="submission" date="2020-11" db="EMBL/GenBank/DDBJ databases">
        <authorList>
            <person name="Tran Van P."/>
        </authorList>
    </citation>
    <scope>NUCLEOTIDE SEQUENCE</scope>
</reference>
<dbReference type="AlphaFoldDB" id="A0A7R9KM81"/>
<dbReference type="Proteomes" id="UP000759131">
    <property type="component" value="Unassembled WGS sequence"/>
</dbReference>